<feature type="signal peptide" evidence="1">
    <location>
        <begin position="1"/>
        <end position="21"/>
    </location>
</feature>
<dbReference type="KEGG" id="pcg:AXG94_20320"/>
<keyword evidence="1" id="KW-0732">Signal</keyword>
<gene>
    <name evidence="2" type="ORF">C4C32_05135</name>
</gene>
<proteinExistence type="predicted"/>
<reference evidence="2" key="1">
    <citation type="book" date="2019" name="MICROBIAL BIOTECHNOLOGY" publisher="Unknown Publisher">
        <title>Optimization of recombineering for directed mutagenesis of bacteria Pseudomonas corrugata 3'.</title>
        <authorList>
            <person name="Buinitskaja S.V."/>
            <person name="Pilipenok N."/>
            <person name="Valentovich L.N."/>
        </authorList>
    </citation>
    <scope>NUCLEOTIDE SEQUENCE</scope>
    <source>
        <strain evidence="2">3prime</strain>
    </source>
</reference>
<evidence type="ECO:0000256" key="1">
    <source>
        <dbReference type="SAM" id="SignalP"/>
    </source>
</evidence>
<sequence length="90" mass="9521">MKLSKWALLLVLGGIGAQAYADDSSAMADADNGAVEIYSYSTSLDIKRVISISDAGDTCGPVSQQMTYEDSHGQRHVLQYQVMGSACSNG</sequence>
<dbReference type="Pfam" id="PF10976">
    <property type="entry name" value="DUF2790"/>
    <property type="match status" value="1"/>
</dbReference>
<reference evidence="2" key="2">
    <citation type="submission" date="2021-03" db="EMBL/GenBank/DDBJ databases">
        <authorList>
            <person name="Valentovich L.N."/>
            <person name="Akhremchuk A.E."/>
            <person name="Miamin V.E."/>
        </authorList>
    </citation>
    <scope>NUCLEOTIDE SEQUENCE</scope>
    <source>
        <strain evidence="2">3prime</strain>
    </source>
</reference>
<dbReference type="RefSeq" id="WP_024777586.1">
    <property type="nucleotide sequence ID" value="NZ_CP014262.1"/>
</dbReference>
<protein>
    <submittedName>
        <fullName evidence="2">DUF2790 domain-containing protein</fullName>
    </submittedName>
</protein>
<dbReference type="GeneID" id="55646744"/>
<dbReference type="AlphaFoldDB" id="A0A8B6UTR4"/>
<organism evidence="2 3">
    <name type="scientific">Pseudomonas corrugata</name>
    <dbReference type="NCBI Taxonomy" id="47879"/>
    <lineage>
        <taxon>Bacteria</taxon>
        <taxon>Pseudomonadati</taxon>
        <taxon>Pseudomonadota</taxon>
        <taxon>Gammaproteobacteria</taxon>
        <taxon>Pseudomonadales</taxon>
        <taxon>Pseudomonadaceae</taxon>
        <taxon>Pseudomonas</taxon>
    </lineage>
</organism>
<dbReference type="Proteomes" id="UP000663914">
    <property type="component" value="Chromosome"/>
</dbReference>
<evidence type="ECO:0000313" key="3">
    <source>
        <dbReference type="Proteomes" id="UP000663914"/>
    </source>
</evidence>
<feature type="chain" id="PRO_5032737534" evidence="1">
    <location>
        <begin position="22"/>
        <end position="90"/>
    </location>
</feature>
<dbReference type="Gene3D" id="2.30.140.50">
    <property type="entry name" value="Protein of unknown function DUF2790"/>
    <property type="match status" value="1"/>
</dbReference>
<dbReference type="InterPro" id="IPR021245">
    <property type="entry name" value="DUF2790"/>
</dbReference>
<name>A0A8B6UTR4_9PSED</name>
<evidence type="ECO:0000313" key="2">
    <source>
        <dbReference type="EMBL" id="QTH15291.1"/>
    </source>
</evidence>
<dbReference type="OrthoDB" id="6903763at2"/>
<dbReference type="EMBL" id="CP072011">
    <property type="protein sequence ID" value="QTH15291.1"/>
    <property type="molecule type" value="Genomic_DNA"/>
</dbReference>
<accession>A0A8B6UTR4</accession>